<dbReference type="AlphaFoldDB" id="A0A0P5ZSX8"/>
<sequence length="97" mass="11454">MKKENALTQIRPRMRCCYSILPVVHLLHNVKSCLAFSFVIDNQQVPPSRVLFLELSVKQRSFFFLLPPYFFNWPFVTAFSSYQLNVPQTKDDGKRRL</sequence>
<comment type="caution">
    <text evidence="1">The sequence shown here is derived from an EMBL/GenBank/DDBJ whole genome shotgun (WGS) entry which is preliminary data.</text>
</comment>
<organism evidence="1 2">
    <name type="scientific">Daphnia magna</name>
    <dbReference type="NCBI Taxonomy" id="35525"/>
    <lineage>
        <taxon>Eukaryota</taxon>
        <taxon>Metazoa</taxon>
        <taxon>Ecdysozoa</taxon>
        <taxon>Arthropoda</taxon>
        <taxon>Crustacea</taxon>
        <taxon>Branchiopoda</taxon>
        <taxon>Diplostraca</taxon>
        <taxon>Cladocera</taxon>
        <taxon>Anomopoda</taxon>
        <taxon>Daphniidae</taxon>
        <taxon>Daphnia</taxon>
    </lineage>
</organism>
<proteinExistence type="predicted"/>
<reference evidence="1 2" key="1">
    <citation type="submission" date="2016-03" db="EMBL/GenBank/DDBJ databases">
        <title>EvidentialGene: Evidence-directed Construction of Genes on Genomes.</title>
        <authorList>
            <person name="Gilbert D.G."/>
            <person name="Choi J.-H."/>
            <person name="Mockaitis K."/>
            <person name="Colbourne J."/>
            <person name="Pfrender M."/>
        </authorList>
    </citation>
    <scope>NUCLEOTIDE SEQUENCE [LARGE SCALE GENOMIC DNA]</scope>
    <source>
        <strain evidence="1 2">Xinb3</strain>
        <tissue evidence="1">Complete organism</tissue>
    </source>
</reference>
<dbReference type="Proteomes" id="UP000076858">
    <property type="component" value="Unassembled WGS sequence"/>
</dbReference>
<accession>A0A0P5ZSX8</accession>
<dbReference type="EMBL" id="LRGB01002066">
    <property type="protein sequence ID" value="KZS09501.1"/>
    <property type="molecule type" value="Genomic_DNA"/>
</dbReference>
<evidence type="ECO:0000313" key="2">
    <source>
        <dbReference type="Proteomes" id="UP000076858"/>
    </source>
</evidence>
<keyword evidence="2" id="KW-1185">Reference proteome</keyword>
<name>A0A0P5ZSX8_9CRUS</name>
<protein>
    <submittedName>
        <fullName evidence="1">Uncharacterized protein</fullName>
    </submittedName>
</protein>
<gene>
    <name evidence="1" type="ORF">APZ42_026338</name>
</gene>
<evidence type="ECO:0000313" key="1">
    <source>
        <dbReference type="EMBL" id="KZS09501.1"/>
    </source>
</evidence>